<feature type="transmembrane region" description="Helical" evidence="19">
    <location>
        <begin position="335"/>
        <end position="353"/>
    </location>
</feature>
<evidence type="ECO:0000256" key="11">
    <source>
        <dbReference type="ARBA" id="ARBA00023125"/>
    </source>
</evidence>
<dbReference type="InterPro" id="IPR013087">
    <property type="entry name" value="Znf_C2H2_type"/>
</dbReference>
<dbReference type="PROSITE" id="PS50157">
    <property type="entry name" value="ZINC_FINGER_C2H2_2"/>
    <property type="match status" value="2"/>
</dbReference>
<dbReference type="Proteomes" id="UP001274896">
    <property type="component" value="Unassembled WGS sequence"/>
</dbReference>
<keyword evidence="11" id="KW-0238">DNA-binding</keyword>
<dbReference type="PROSITE" id="PS51143">
    <property type="entry name" value="MT_A70"/>
    <property type="match status" value="1"/>
</dbReference>
<evidence type="ECO:0000259" key="21">
    <source>
        <dbReference type="PROSITE" id="PS50157"/>
    </source>
</evidence>
<keyword evidence="19" id="KW-0812">Transmembrane</keyword>
<dbReference type="SMART" id="SM00355">
    <property type="entry name" value="ZnF_C2H2"/>
    <property type="match status" value="2"/>
</dbReference>
<evidence type="ECO:0000256" key="15">
    <source>
        <dbReference type="PROSITE-ProRule" id="PRU00042"/>
    </source>
</evidence>
<dbReference type="Pfam" id="PF13837">
    <property type="entry name" value="Myb_DNA-bind_4"/>
    <property type="match status" value="1"/>
</dbReference>
<feature type="region of interest" description="Disordered" evidence="18">
    <location>
        <begin position="721"/>
        <end position="763"/>
    </location>
</feature>
<feature type="compositionally biased region" description="Polar residues" evidence="18">
    <location>
        <begin position="1725"/>
        <end position="1736"/>
    </location>
</feature>
<dbReference type="GO" id="GO:0005634">
    <property type="term" value="C:nucleus"/>
    <property type="evidence" value="ECO:0007669"/>
    <property type="project" value="UniProtKB-SubCell"/>
</dbReference>
<keyword evidence="6" id="KW-0677">Repeat</keyword>
<dbReference type="FunFam" id="3.30.710.10:FF:000061">
    <property type="entry name" value="Zinc finger and BTB domain-containing protein 5"/>
    <property type="match status" value="1"/>
</dbReference>
<dbReference type="InterPro" id="IPR044822">
    <property type="entry name" value="Myb_DNA-bind_4"/>
</dbReference>
<dbReference type="GO" id="GO:0016556">
    <property type="term" value="P:mRNA modification"/>
    <property type="evidence" value="ECO:0007669"/>
    <property type="project" value="UniProtKB-UniRule"/>
</dbReference>
<dbReference type="SUPFAM" id="SSF57667">
    <property type="entry name" value="beta-beta-alpha zinc fingers"/>
    <property type="match status" value="1"/>
</dbReference>
<feature type="compositionally biased region" description="Polar residues" evidence="18">
    <location>
        <begin position="792"/>
        <end position="807"/>
    </location>
</feature>
<dbReference type="Pfam" id="PF00651">
    <property type="entry name" value="BTB"/>
    <property type="match status" value="1"/>
</dbReference>
<evidence type="ECO:0000313" key="22">
    <source>
        <dbReference type="EMBL" id="KAK3507198.1"/>
    </source>
</evidence>
<evidence type="ECO:0000256" key="10">
    <source>
        <dbReference type="ARBA" id="ARBA00023015"/>
    </source>
</evidence>
<feature type="transmembrane region" description="Helical" evidence="19">
    <location>
        <begin position="201"/>
        <end position="219"/>
    </location>
</feature>
<dbReference type="GO" id="GO:0008270">
    <property type="term" value="F:zinc ion binding"/>
    <property type="evidence" value="ECO:0007669"/>
    <property type="project" value="UniProtKB-KW"/>
</dbReference>
<evidence type="ECO:0000256" key="12">
    <source>
        <dbReference type="ARBA" id="ARBA00023163"/>
    </source>
</evidence>
<comment type="subunit">
    <text evidence="17">Heterodimer; heterodimerizes with mettl3 to form an antiparallel heterodimer that constitutes an active methyltransferase.</text>
</comment>
<evidence type="ECO:0000256" key="3">
    <source>
        <dbReference type="ARBA" id="ARBA00022499"/>
    </source>
</evidence>
<feature type="region of interest" description="Disordered" evidence="18">
    <location>
        <begin position="783"/>
        <end position="842"/>
    </location>
</feature>
<dbReference type="SUPFAM" id="SSF54695">
    <property type="entry name" value="POZ domain"/>
    <property type="match status" value="1"/>
</dbReference>
<protein>
    <recommendedName>
        <fullName evidence="14 17">N(6)-adenosine-methyltransferase non-catalytic subunit METTL14</fullName>
    </recommendedName>
    <alternativeName>
        <fullName evidence="17">Methyltransferase-like protein 14</fullName>
    </alternativeName>
</protein>
<evidence type="ECO:0000313" key="23">
    <source>
        <dbReference type="Proteomes" id="UP001274896"/>
    </source>
</evidence>
<dbReference type="InterPro" id="IPR007757">
    <property type="entry name" value="MT-A70-like"/>
</dbReference>
<comment type="caution">
    <text evidence="22">The sequence shown here is derived from an EMBL/GenBank/DDBJ whole genome shotgun (WGS) entry which is preliminary data.</text>
</comment>
<feature type="domain" description="BTB" evidence="20">
    <location>
        <begin position="1196"/>
        <end position="1265"/>
    </location>
</feature>
<gene>
    <name evidence="22" type="ORF">QTP70_010216</name>
</gene>
<evidence type="ECO:0000256" key="6">
    <source>
        <dbReference type="ARBA" id="ARBA00022737"/>
    </source>
</evidence>
<dbReference type="SMART" id="SM00225">
    <property type="entry name" value="BTB"/>
    <property type="match status" value="1"/>
</dbReference>
<evidence type="ECO:0000259" key="20">
    <source>
        <dbReference type="PROSITE" id="PS50097"/>
    </source>
</evidence>
<keyword evidence="19" id="KW-0472">Membrane</keyword>
<evidence type="ECO:0000256" key="1">
    <source>
        <dbReference type="ARBA" id="ARBA00003767"/>
    </source>
</evidence>
<evidence type="ECO:0000256" key="2">
    <source>
        <dbReference type="ARBA" id="ARBA00004123"/>
    </source>
</evidence>
<dbReference type="FunFam" id="3.30.160.60:FF:000250">
    <property type="entry name" value="zinc finger protein 197 isoform X1"/>
    <property type="match status" value="1"/>
</dbReference>
<feature type="domain" description="C2H2-type" evidence="21">
    <location>
        <begin position="1795"/>
        <end position="1816"/>
    </location>
</feature>
<feature type="compositionally biased region" description="Low complexity" evidence="18">
    <location>
        <begin position="733"/>
        <end position="754"/>
    </location>
</feature>
<feature type="region of interest" description="Disordered" evidence="18">
    <location>
        <begin position="1297"/>
        <end position="1320"/>
    </location>
</feature>
<keyword evidence="13 17" id="KW-0539">Nucleus</keyword>
<comment type="similarity">
    <text evidence="16 17">Belongs to the MT-A70-like family.</text>
</comment>
<evidence type="ECO:0000256" key="17">
    <source>
        <dbReference type="RuleBase" id="RU369092"/>
    </source>
</evidence>
<dbReference type="InterPro" id="IPR011333">
    <property type="entry name" value="SKP1/BTB/POZ_sf"/>
</dbReference>
<dbReference type="GO" id="GO:0030154">
    <property type="term" value="P:cell differentiation"/>
    <property type="evidence" value="ECO:0007669"/>
    <property type="project" value="UniProtKB-KW"/>
</dbReference>
<keyword evidence="3" id="KW-1017">Isopeptide bond</keyword>
<keyword evidence="12" id="KW-0804">Transcription</keyword>
<feature type="domain" description="C2H2-type" evidence="21">
    <location>
        <begin position="1767"/>
        <end position="1794"/>
    </location>
</feature>
<keyword evidence="5" id="KW-0479">Metal-binding</keyword>
<evidence type="ECO:0000256" key="18">
    <source>
        <dbReference type="SAM" id="MobiDB-lite"/>
    </source>
</evidence>
<keyword evidence="4" id="KW-0597">Phosphoprotein</keyword>
<keyword evidence="7 15" id="KW-0863">Zinc-finger</keyword>
<comment type="function">
    <text evidence="17">The METTL3-METTL14 heterodimer forms a N6-methyltransferase complex that methylates adenosine residues at the N(6) position of some mRNAs and regulates the circadian clock, differentiation of embryonic stem cells and cortical neurogenesis. In the heterodimer formed with mettl3, mettl14 constitutes the RNA-binding scaffold that recognizes the substrate rather than the catalytic core. N6-methyladenosine (m6A), which takes place at the 5'-[AG]GAC-3' consensus sites of some mRNAs, plays a role in mRNA stability and processing.</text>
</comment>
<dbReference type="GO" id="GO:0036396">
    <property type="term" value="C:RNA N6-methyladenosine methyltransferase complex"/>
    <property type="evidence" value="ECO:0007669"/>
    <property type="project" value="UniProtKB-UniRule"/>
</dbReference>
<feature type="compositionally biased region" description="Low complexity" evidence="18">
    <location>
        <begin position="1311"/>
        <end position="1320"/>
    </location>
</feature>
<dbReference type="PANTHER" id="PTHR13107">
    <property type="entry name" value="N6-ADENOSINE-METHYLTRANSFERASE NON-CATALYTIC SUBUNIT"/>
    <property type="match status" value="1"/>
</dbReference>
<comment type="function">
    <text evidence="1">May be involved in transcriptional regulation.</text>
</comment>
<feature type="compositionally biased region" description="Acidic residues" evidence="18">
    <location>
        <begin position="816"/>
        <end position="829"/>
    </location>
</feature>
<evidence type="ECO:0000256" key="13">
    <source>
        <dbReference type="ARBA" id="ARBA00023242"/>
    </source>
</evidence>
<feature type="transmembrane region" description="Helical" evidence="19">
    <location>
        <begin position="40"/>
        <end position="57"/>
    </location>
</feature>
<evidence type="ECO:0000256" key="9">
    <source>
        <dbReference type="ARBA" id="ARBA00022843"/>
    </source>
</evidence>
<dbReference type="GO" id="GO:0003729">
    <property type="term" value="F:mRNA binding"/>
    <property type="evidence" value="ECO:0007669"/>
    <property type="project" value="UniProtKB-UniRule"/>
</dbReference>
<keyword evidence="17" id="KW-0694">RNA-binding</keyword>
<feature type="region of interest" description="Disordered" evidence="18">
    <location>
        <begin position="1503"/>
        <end position="1555"/>
    </location>
</feature>
<keyword evidence="23" id="KW-1185">Reference proteome</keyword>
<dbReference type="Pfam" id="PF05063">
    <property type="entry name" value="MT-A70"/>
    <property type="match status" value="1"/>
</dbReference>
<accession>A0AAE0UIW7</accession>
<feature type="region of interest" description="Disordered" evidence="18">
    <location>
        <begin position="1147"/>
        <end position="1167"/>
    </location>
</feature>
<dbReference type="EMBL" id="JAUCMX010000029">
    <property type="protein sequence ID" value="KAK3507198.1"/>
    <property type="molecule type" value="Genomic_DNA"/>
</dbReference>
<dbReference type="InterPro" id="IPR045123">
    <property type="entry name" value="METTL14-like"/>
</dbReference>
<dbReference type="PROSITE" id="PS51592">
    <property type="entry name" value="SAM_MTA70L_2"/>
    <property type="match status" value="1"/>
</dbReference>
<evidence type="ECO:0000256" key="8">
    <source>
        <dbReference type="ARBA" id="ARBA00022833"/>
    </source>
</evidence>
<feature type="region of interest" description="Disordered" evidence="18">
    <location>
        <begin position="1347"/>
        <end position="1406"/>
    </location>
</feature>
<feature type="transmembrane region" description="Helical" evidence="19">
    <location>
        <begin position="158"/>
        <end position="176"/>
    </location>
</feature>
<keyword evidence="8" id="KW-0862">Zinc</keyword>
<dbReference type="GO" id="GO:0003677">
    <property type="term" value="F:DNA binding"/>
    <property type="evidence" value="ECO:0007669"/>
    <property type="project" value="UniProtKB-KW"/>
</dbReference>
<comment type="subcellular location">
    <subcellularLocation>
        <location evidence="2 17">Nucleus</location>
    </subcellularLocation>
</comment>
<evidence type="ECO:0000256" key="7">
    <source>
        <dbReference type="ARBA" id="ARBA00022771"/>
    </source>
</evidence>
<evidence type="ECO:0000256" key="16">
    <source>
        <dbReference type="PROSITE-ProRule" id="PRU00489"/>
    </source>
</evidence>
<sequence length="1831" mass="208732">MLQLVNTHVPVATVHFSRIKIAALRSFTSLYLKGVYSSSYYYYCYYCFYSFSSYYYYCYCFYSSSSSSYYYYCFYSSSSFSSSSSYYCFYSSSSSSSSSYYYYCFYSSSSSSFYYYCFYSSSSFSSSYYYYCFYSSSSFSSSSSYYCFYSSSFSSSSYYYYCFYSSSFSSSSYYYYCFYSSSFSSSSYYCFYSSSFSSSSYYYYCFYSSSFSSSSYYYYCFYSSSFSSSSYYYYCFYSSSSFSSSYYYYCFYSSSSFSSSYYYYCFYSSSSFSSSSYYYYCFYSSSSFSSYYYYYCFYSSSSFSSSSSYYCFYSSSFFSSSYYYYCFYSSSSSSFYYYCFYSSSSFSSSYYYYCFYSSSSFSSSYYYYCFYSSSSFSSSSSYYCFYSSSFSSSSYYYYCFYSSSSSSFYYYCFYSSSSFSSSSYYYCFYSSSSFSSSYYYYCFYSSSSFSSSSSYYCFYSSSFSSSSYYYYCFYSSSSSSFYYYCFYSSSSFSSSSYYYYCFYSSSSSSFYYYCFYSSSSFSSSYYYYCTEVTLILDPEKSTYLGHAPLYQSADDPNTYYLDEALTVRVNLYTTVTKQEETVYILDSAPLPQNEAFNKEQTLFLIDLMRQQLEADGESLLRALKELNPRIKSGKSRKKHMWREMATRLTKHFQQVFHPDHVARTWYTLEDEYKKVKDDNRTTKQEDVSFQYFNEMEELLGGHHDVEFPVVGTVKGVEVRRPKALNADGGRDSPAMAHTEEATPAATPTASATLTRPPPLKHKRTNKHYLALLDFLKESTAARQQRHEETLAQMKSAQDGSSFDTAASGSKRKCLNEGEDADEDVEEQREDAEPQQQEDSGPFEEVYKDSSTFLKGTQSLNPHNDYCQHFVDTGHRPQNFIRDVGLADRFEEYPKLRELIRLKDELISTTNTPPMYLQADLENFDLRDLKCKFDVILLEPPLEEYYRESGIIASERFWTWDDIMKLEIDEISALRSFVFLWCGSGEGLDLGRMCLRKWGFRRCEDICWIKTNKNNPGKTKTLDPKAVFQRTKLKAVCVFQEHCLMGIKGTVRRSTDGDFIHANVDIDLIITEEPEMGNIEKPVEIFHIIEHFCLGLRRLHLFGRDSTIRPGWLTVGPTLTNSNFNAEAYSTHFSNSHLSGCTEDIERLRPKSPPPKPEGCRGAPRGGRGGDPIMDFPGHFEQIFQQLNYQRVHGQLCDCVIVVGSRHFKAHRAVLAACSTHFRALFSVSEGDRSVSVIRLDSEVVTSEAFSVLVDMMYTSTLTLGESNVMDVLLAASHLHLNTVVKACKHYLNTRTLPKSPLSERGGQRVEQQQMNNSSNSRLQRSFLLQQLGLSVVSSALNEEAEEEGCAASRGAGSGLLDQRDSFTPQRRLQKRRQNFSLIRSEAENPRQRPRLPSQSQGIVDDCGEAGARGEELLSPDSHSKTIDEDSKLDVVVIAGDEREEYRRAAVQEDMQMPSQSDGGRGSRAEPLLLPHKEEYPEGDGVQVKGGGEEEAARMQVVVKSEPISSPEPADETSDVTSQAEGSDQVEAVGEKLELSPEGSEHSFSDPQPSSDILISEIKGPVIEGERLGDTGGGVDSRRERGGLMSTMSFDRVSVPNITTGECTLDHEPPRFLFGCESSSSMHLPPSQNLLSGEAQDFSNMRSDALLLQPMLDGIASSSSEQLAMEFQRNICRGGVYRFPPYRRIAPKAAPEGASMQDVASPSSSSSSSMLVNGANFEGSGQRASNSNSNPLPQLTRASADVLSKCKKALSEHNVLVVEGARKYACKICCKTFLTLTDCKKHIRVHTGEKPYACLKCGKRFSQSSHLYKHSKTTCLRWQNTTMSTGLL</sequence>
<dbReference type="GO" id="GO:0140640">
    <property type="term" value="F:catalytic activity, acting on a nucleic acid"/>
    <property type="evidence" value="ECO:0007669"/>
    <property type="project" value="UniProtKB-ARBA"/>
</dbReference>
<reference evidence="22" key="1">
    <citation type="submission" date="2023-06" db="EMBL/GenBank/DDBJ databases">
        <title>Male Hemibagrus guttatus genome.</title>
        <authorList>
            <person name="Bian C."/>
        </authorList>
    </citation>
    <scope>NUCLEOTIDE SEQUENCE</scope>
    <source>
        <strain evidence="22">Male_cb2023</strain>
        <tissue evidence="22">Muscle</tissue>
    </source>
</reference>
<evidence type="ECO:0000256" key="5">
    <source>
        <dbReference type="ARBA" id="ARBA00022723"/>
    </source>
</evidence>
<proteinExistence type="inferred from homology"/>
<dbReference type="Gene3D" id="3.30.710.10">
    <property type="entry name" value="Potassium Channel Kv1.1, Chain A"/>
    <property type="match status" value="1"/>
</dbReference>
<dbReference type="PROSITE" id="PS00028">
    <property type="entry name" value="ZINC_FINGER_C2H2_1"/>
    <property type="match status" value="1"/>
</dbReference>
<dbReference type="InterPro" id="IPR036236">
    <property type="entry name" value="Znf_C2H2_sf"/>
</dbReference>
<dbReference type="PANTHER" id="PTHR13107:SF0">
    <property type="entry name" value="N6-ADENOSINE-METHYLTRANSFERASE NON-CATALYTIC SUBUNIT"/>
    <property type="match status" value="1"/>
</dbReference>
<name>A0AAE0UIW7_9TELE</name>
<keyword evidence="19" id="KW-1133">Transmembrane helix</keyword>
<feature type="region of interest" description="Disordered" evidence="18">
    <location>
        <begin position="1693"/>
        <end position="1736"/>
    </location>
</feature>
<dbReference type="GO" id="GO:0008757">
    <property type="term" value="F:S-adenosylmethionine-dependent methyltransferase activity"/>
    <property type="evidence" value="ECO:0007669"/>
    <property type="project" value="UniProtKB-ARBA"/>
</dbReference>
<evidence type="ECO:0000256" key="19">
    <source>
        <dbReference type="SAM" id="Phobius"/>
    </source>
</evidence>
<dbReference type="Gene3D" id="3.30.160.60">
    <property type="entry name" value="Classic Zinc Finger"/>
    <property type="match status" value="2"/>
</dbReference>
<dbReference type="PROSITE" id="PS50097">
    <property type="entry name" value="BTB"/>
    <property type="match status" value="1"/>
</dbReference>
<feature type="compositionally biased region" description="Basic and acidic residues" evidence="18">
    <location>
        <begin position="1532"/>
        <end position="1547"/>
    </location>
</feature>
<evidence type="ECO:0000256" key="4">
    <source>
        <dbReference type="ARBA" id="ARBA00022553"/>
    </source>
</evidence>
<organism evidence="22 23">
    <name type="scientific">Hemibagrus guttatus</name>
    <dbReference type="NCBI Taxonomy" id="175788"/>
    <lineage>
        <taxon>Eukaryota</taxon>
        <taxon>Metazoa</taxon>
        <taxon>Chordata</taxon>
        <taxon>Craniata</taxon>
        <taxon>Vertebrata</taxon>
        <taxon>Euteleostomi</taxon>
        <taxon>Actinopterygii</taxon>
        <taxon>Neopterygii</taxon>
        <taxon>Teleostei</taxon>
        <taxon>Ostariophysi</taxon>
        <taxon>Siluriformes</taxon>
        <taxon>Bagridae</taxon>
        <taxon>Hemibagrus</taxon>
    </lineage>
</organism>
<dbReference type="InterPro" id="IPR000210">
    <property type="entry name" value="BTB/POZ_dom"/>
</dbReference>
<keyword evidence="10" id="KW-0805">Transcription regulation</keyword>
<keyword evidence="17" id="KW-0221">Differentiation</keyword>
<keyword evidence="9" id="KW-0832">Ubl conjugation</keyword>
<evidence type="ECO:0000256" key="14">
    <source>
        <dbReference type="ARBA" id="ARBA00049757"/>
    </source>
</evidence>